<dbReference type="InterPro" id="IPR007528">
    <property type="entry name" value="RINT1_Tip20"/>
</dbReference>
<dbReference type="GO" id="GO:0060628">
    <property type="term" value="P:regulation of ER to Golgi vesicle-mediated transport"/>
    <property type="evidence" value="ECO:0007669"/>
    <property type="project" value="TreeGrafter"/>
</dbReference>
<dbReference type="PANTHER" id="PTHR13520">
    <property type="entry name" value="RAD50-INTERACTING PROTEIN 1 RINT-1"/>
    <property type="match status" value="1"/>
</dbReference>
<keyword evidence="4" id="KW-1185">Reference proteome</keyword>
<dbReference type="Pfam" id="PF04437">
    <property type="entry name" value="RINT1_TIP1"/>
    <property type="match status" value="1"/>
</dbReference>
<evidence type="ECO:0000313" key="3">
    <source>
        <dbReference type="EMBL" id="GIM15650.1"/>
    </source>
</evidence>
<evidence type="ECO:0000313" key="4">
    <source>
        <dbReference type="Proteomes" id="UP000747110"/>
    </source>
</evidence>
<dbReference type="InterPro" id="IPR042044">
    <property type="entry name" value="EXOC6PINT-1/Sec15/Tip20_C_dom2"/>
</dbReference>
<dbReference type="EMBL" id="BNCP01000066">
    <property type="protein sequence ID" value="GIL91518.1"/>
    <property type="molecule type" value="Genomic_DNA"/>
</dbReference>
<feature type="region of interest" description="Disordered" evidence="1">
    <location>
        <begin position="428"/>
        <end position="449"/>
    </location>
</feature>
<protein>
    <submittedName>
        <fullName evidence="2">Uncharacterized protein</fullName>
    </submittedName>
</protein>
<name>A0A8J4CX78_9CHLO</name>
<dbReference type="Gene3D" id="1.20.58.670">
    <property type="entry name" value="Dsl1p vesicle tethering complex, Tip20p subunit, domain D"/>
    <property type="match status" value="1"/>
</dbReference>
<sequence length="1293" mass="130244">MWQETHPAGAAADAGDMTHQAAILSEDVAGVSTVPSSTLMDGYIHSQSHSQLSAGDSYSYNYSAGGGYTGMVGGFGDNDPEAVDGDSAGAAAGAFDTLTMGNGGHGYTVDDGYGDSHHTTAGGDATVADASPDSTLADPEGTLLLLQQQRQQYRSWIAQFAAAALASLDSSYASSVPYASSRHGSAGGMAAGVPADAVPDDVPGLVTAMDAAGTVRQYLLSLKAAAEAVRDAARACASFEALSLPVTEVYGEPSEAEVAAAAETEFVTAAYGVTAAVAVARKHLDQMAELARSPAAALVTEVLDTHQHSRAASSKSAATGGALGPTGEQLLVPLVQKLERVGLGLCSRLHKEAEALMELVQWPPPLAAGGGDAGAEADGAGKGGDAAFTGFDMHPLQARRLAGVLTALTHHQMAVEHHTAFRHLLEGQGAKSGGDEDGGGADEGSPVSSPKPLLWAVQVLAKPVAAKLRAHFHPAAPTGRLDRPAWLYGTVIGYIRQHGHALVPMDDMLACLQLKPHYNMPAEFARALQEVVLDLLREMRIPAILELRKRAEDEADAAVGATSVQTNGAGGAVVTAEAAEADALLLGLMDASAAYDIALLPLVGATGPGVEADAAKALAMLSAAASAGAAVLQRRRACDQFDPTASGTADMHARYVAAAAAAAAAAGRSETAACHMTQGKPAPSALPSLLQAWAEAEGAAALRAAEAVAYDDSSLAPAEEAAARALALGEGGLDELTSGVRVGISGIGGSGGAPAPAPAPSPSPWQRDTWPPLLAREAASLLDGLVARSKWLSADPIRQRDFLEAAARPMLSLLRQRLARLVDQAVSRGEVLSEEGLPKVCAALCAAHFMDDHLQSLLLTDLAPLVDALDEIAAAAARMASAAGDDVAAAVDPSDPPTPSSGFALSERGGGGGGGGGLPGGKLDGGGGIWGGLMAAAGGGNGLTSSPARVALRDGVTVLAGVTGGGGGAASLASVAAGGGAAPRLPPVLGGHVRSFARLHRDGCLKLSRELALGFGRCSVAYRHAIEANPQFPFTAESDAGEDDSSEAGGIANGNGNGSFSGGFFGMARPASSITPSFGPALLFLQTSLERLSRCCDKATFADVWRGAALSINRFMFNFIATESRFSRAGARQFAADVGGLAQLFTPYSRRGAGGAGTSHPGSFCAAGAAALATTGAGAGAAGGQHFRELQAAARLLCLSDEEAADVMRRASAAAVAAQTAAARTGGAPPSPSTASTATAITSPSAASKPAQVQTHSRGDPVRSGMSADPVLSSSGLSCLSPLQIMNVIEHRI</sequence>
<dbReference type="GO" id="GO:0006890">
    <property type="term" value="P:retrograde vesicle-mediated transport, Golgi to endoplasmic reticulum"/>
    <property type="evidence" value="ECO:0007669"/>
    <property type="project" value="InterPro"/>
</dbReference>
<dbReference type="OrthoDB" id="407410at2759"/>
<dbReference type="Proteomes" id="UP000722791">
    <property type="component" value="Unassembled WGS sequence"/>
</dbReference>
<feature type="compositionally biased region" description="Gly residues" evidence="1">
    <location>
        <begin position="908"/>
        <end position="918"/>
    </location>
</feature>
<feature type="region of interest" description="Disordered" evidence="1">
    <location>
        <begin position="1223"/>
        <end position="1269"/>
    </location>
</feature>
<dbReference type="Proteomes" id="UP000747110">
    <property type="component" value="Unassembled WGS sequence"/>
</dbReference>
<dbReference type="PANTHER" id="PTHR13520:SF0">
    <property type="entry name" value="RAD50-INTERACTING PROTEIN 1"/>
    <property type="match status" value="1"/>
</dbReference>
<evidence type="ECO:0000256" key="1">
    <source>
        <dbReference type="SAM" id="MobiDB-lite"/>
    </source>
</evidence>
<dbReference type="EMBL" id="BNCQ01000068">
    <property type="protein sequence ID" value="GIM15650.1"/>
    <property type="molecule type" value="Genomic_DNA"/>
</dbReference>
<feature type="compositionally biased region" description="Low complexity" evidence="1">
    <location>
        <begin position="1223"/>
        <end position="1248"/>
    </location>
</feature>
<evidence type="ECO:0000313" key="2">
    <source>
        <dbReference type="EMBL" id="GIL91518.1"/>
    </source>
</evidence>
<gene>
    <name evidence="2" type="ORF">Vretifemale_19126</name>
    <name evidence="3" type="ORF">Vretimale_18405</name>
</gene>
<comment type="caution">
    <text evidence="2">The sequence shown here is derived from an EMBL/GenBank/DDBJ whole genome shotgun (WGS) entry which is preliminary data.</text>
</comment>
<reference evidence="2" key="1">
    <citation type="journal article" date="2021" name="Proc. Natl. Acad. Sci. U.S.A.">
        <title>Three genomes in the algal genus Volvox reveal the fate of a haploid sex-determining region after a transition to homothallism.</title>
        <authorList>
            <person name="Yamamoto K."/>
            <person name="Hamaji T."/>
            <person name="Kawai-Toyooka H."/>
            <person name="Matsuzaki R."/>
            <person name="Takahashi F."/>
            <person name="Nishimura Y."/>
            <person name="Kawachi M."/>
            <person name="Noguchi H."/>
            <person name="Minakuchi Y."/>
            <person name="Umen J.G."/>
            <person name="Toyoda A."/>
            <person name="Nozaki H."/>
        </authorList>
    </citation>
    <scope>NUCLEOTIDE SEQUENCE</scope>
    <source>
        <strain evidence="3">NIES-3785</strain>
        <strain evidence="2">NIES-3786</strain>
    </source>
</reference>
<accession>A0A8J4CX78</accession>
<dbReference type="GO" id="GO:0070939">
    <property type="term" value="C:Dsl1/NZR complex"/>
    <property type="evidence" value="ECO:0007669"/>
    <property type="project" value="InterPro"/>
</dbReference>
<dbReference type="GO" id="GO:0006888">
    <property type="term" value="P:endoplasmic reticulum to Golgi vesicle-mediated transport"/>
    <property type="evidence" value="ECO:0007669"/>
    <property type="project" value="InterPro"/>
</dbReference>
<proteinExistence type="predicted"/>
<organism evidence="2 4">
    <name type="scientific">Volvox reticuliferus</name>
    <dbReference type="NCBI Taxonomy" id="1737510"/>
    <lineage>
        <taxon>Eukaryota</taxon>
        <taxon>Viridiplantae</taxon>
        <taxon>Chlorophyta</taxon>
        <taxon>core chlorophytes</taxon>
        <taxon>Chlorophyceae</taxon>
        <taxon>CS clade</taxon>
        <taxon>Chlamydomonadales</taxon>
        <taxon>Volvocaceae</taxon>
        <taxon>Volvox</taxon>
    </lineage>
</organism>
<feature type="region of interest" description="Disordered" evidence="1">
    <location>
        <begin position="888"/>
        <end position="918"/>
    </location>
</feature>